<evidence type="ECO:0000256" key="6">
    <source>
        <dbReference type="RuleBase" id="RU000682"/>
    </source>
</evidence>
<protein>
    <recommendedName>
        <fullName evidence="7">Homeobox domain-containing protein</fullName>
    </recommendedName>
</protein>
<dbReference type="OrthoDB" id="6159439at2759"/>
<dbReference type="InterPro" id="IPR017970">
    <property type="entry name" value="Homeobox_CS"/>
</dbReference>
<sequence>MKIDNNYEHKISKMSIPISQDANITHIQRDIPKIEDSINSMSPVISQFDNNPKKFSIHNILCSKNQENKCKESKNNRKLDVNKRAHGMSDMEIPLKKVKSNQNANDLKTEKYNKLSDPQFFSNLLSKQLYEKMLQNKSQLPTHINSNHGQNFSFPSSNSVNQTNFEPSIDDRMLFLRSMEIYQKQELMKKLLHFNQNGIFLNNQLRMNSSNFLSNFTPRLNESIPSDSGLMQMPVPQFDWLNDEKQKLMEKFQKDFQFNKLLSKHNNTELESGHLNSDVLLDDNGRKVRRARTTFSTIQLHSLENAFKQSPYPDVSCRERLSNDLNLSEARIQVWFQNRRAKSRKCGKRGFVDEELRSKDKKEFDNKWYRYEKTNQSIQPEIPNHFPNEIQNGNSKTLEKNLYLLFNSKNYFPNGNKLFSQSELDMSNGK</sequence>
<dbReference type="SMART" id="SM00389">
    <property type="entry name" value="HOX"/>
    <property type="match status" value="1"/>
</dbReference>
<evidence type="ECO:0000256" key="3">
    <source>
        <dbReference type="ARBA" id="ARBA00023155"/>
    </source>
</evidence>
<reference evidence="8 9" key="1">
    <citation type="submission" date="2016-04" db="EMBL/GenBank/DDBJ databases">
        <title>The genome of Intoshia linei affirms orthonectids as highly simplified spiralians.</title>
        <authorList>
            <person name="Mikhailov K.V."/>
            <person name="Slusarev G.S."/>
            <person name="Nikitin M.A."/>
            <person name="Logacheva M.D."/>
            <person name="Penin A."/>
            <person name="Aleoshin V."/>
            <person name="Panchin Y.V."/>
        </authorList>
    </citation>
    <scope>NUCLEOTIDE SEQUENCE [LARGE SCALE GENOMIC DNA]</scope>
    <source>
        <strain evidence="8">Intl2013</strain>
        <tissue evidence="8">Whole animal</tissue>
    </source>
</reference>
<dbReference type="PROSITE" id="PS00027">
    <property type="entry name" value="HOMEOBOX_1"/>
    <property type="match status" value="1"/>
</dbReference>
<keyword evidence="4 5" id="KW-0539">Nucleus</keyword>
<comment type="caution">
    <text evidence="8">The sequence shown here is derived from an EMBL/GenBank/DDBJ whole genome shotgun (WGS) entry which is preliminary data.</text>
</comment>
<dbReference type="PANTHER" id="PTHR24329">
    <property type="entry name" value="HOMEOBOX PROTEIN ARISTALESS"/>
    <property type="match status" value="1"/>
</dbReference>
<evidence type="ECO:0000256" key="4">
    <source>
        <dbReference type="ARBA" id="ARBA00023242"/>
    </source>
</evidence>
<dbReference type="Gene3D" id="1.10.10.60">
    <property type="entry name" value="Homeodomain-like"/>
    <property type="match status" value="1"/>
</dbReference>
<dbReference type="Pfam" id="PF00046">
    <property type="entry name" value="Homeodomain"/>
    <property type="match status" value="1"/>
</dbReference>
<dbReference type="SUPFAM" id="SSF46689">
    <property type="entry name" value="Homeodomain-like"/>
    <property type="match status" value="1"/>
</dbReference>
<evidence type="ECO:0000256" key="2">
    <source>
        <dbReference type="ARBA" id="ARBA00023125"/>
    </source>
</evidence>
<evidence type="ECO:0000256" key="5">
    <source>
        <dbReference type="PROSITE-ProRule" id="PRU00108"/>
    </source>
</evidence>
<dbReference type="InterPro" id="IPR009057">
    <property type="entry name" value="Homeodomain-like_sf"/>
</dbReference>
<comment type="subcellular location">
    <subcellularLocation>
        <location evidence="1 5 6">Nucleus</location>
    </subcellularLocation>
</comment>
<dbReference type="PROSITE" id="PS50071">
    <property type="entry name" value="HOMEOBOX_2"/>
    <property type="match status" value="1"/>
</dbReference>
<dbReference type="GO" id="GO:0000977">
    <property type="term" value="F:RNA polymerase II transcription regulatory region sequence-specific DNA binding"/>
    <property type="evidence" value="ECO:0007669"/>
    <property type="project" value="TreeGrafter"/>
</dbReference>
<feature type="DNA-binding region" description="Homeobox" evidence="5">
    <location>
        <begin position="288"/>
        <end position="347"/>
    </location>
</feature>
<proteinExistence type="predicted"/>
<evidence type="ECO:0000313" key="8">
    <source>
        <dbReference type="EMBL" id="OAF67977.1"/>
    </source>
</evidence>
<accession>A0A177B124</accession>
<keyword evidence="9" id="KW-1185">Reference proteome</keyword>
<dbReference type="FunFam" id="1.10.10.60:FF:000679">
    <property type="entry name" value="Homeobox protein aristaless"/>
    <property type="match status" value="1"/>
</dbReference>
<dbReference type="AlphaFoldDB" id="A0A177B124"/>
<evidence type="ECO:0000313" key="9">
    <source>
        <dbReference type="Proteomes" id="UP000078046"/>
    </source>
</evidence>
<dbReference type="PANTHER" id="PTHR24329:SF543">
    <property type="entry name" value="FI01017P-RELATED"/>
    <property type="match status" value="1"/>
</dbReference>
<dbReference type="EMBL" id="LWCA01000536">
    <property type="protein sequence ID" value="OAF67977.1"/>
    <property type="molecule type" value="Genomic_DNA"/>
</dbReference>
<name>A0A177B124_9BILA</name>
<gene>
    <name evidence="8" type="ORF">A3Q56_04260</name>
</gene>
<dbReference type="CDD" id="cd00086">
    <property type="entry name" value="homeodomain"/>
    <property type="match status" value="1"/>
</dbReference>
<evidence type="ECO:0000259" key="7">
    <source>
        <dbReference type="PROSITE" id="PS50071"/>
    </source>
</evidence>
<dbReference type="Proteomes" id="UP000078046">
    <property type="component" value="Unassembled WGS sequence"/>
</dbReference>
<organism evidence="8 9">
    <name type="scientific">Intoshia linei</name>
    <dbReference type="NCBI Taxonomy" id="1819745"/>
    <lineage>
        <taxon>Eukaryota</taxon>
        <taxon>Metazoa</taxon>
        <taxon>Spiralia</taxon>
        <taxon>Lophotrochozoa</taxon>
        <taxon>Mesozoa</taxon>
        <taxon>Orthonectida</taxon>
        <taxon>Rhopaluridae</taxon>
        <taxon>Intoshia</taxon>
    </lineage>
</organism>
<dbReference type="GO" id="GO:0000981">
    <property type="term" value="F:DNA-binding transcription factor activity, RNA polymerase II-specific"/>
    <property type="evidence" value="ECO:0007669"/>
    <property type="project" value="InterPro"/>
</dbReference>
<dbReference type="GO" id="GO:0005634">
    <property type="term" value="C:nucleus"/>
    <property type="evidence" value="ECO:0007669"/>
    <property type="project" value="UniProtKB-SubCell"/>
</dbReference>
<keyword evidence="3 5" id="KW-0371">Homeobox</keyword>
<dbReference type="InterPro" id="IPR050649">
    <property type="entry name" value="Paired_Homeobox_TFs"/>
</dbReference>
<dbReference type="InterPro" id="IPR001356">
    <property type="entry name" value="HD"/>
</dbReference>
<keyword evidence="2 5" id="KW-0238">DNA-binding</keyword>
<evidence type="ECO:0000256" key="1">
    <source>
        <dbReference type="ARBA" id="ARBA00004123"/>
    </source>
</evidence>
<feature type="domain" description="Homeobox" evidence="7">
    <location>
        <begin position="286"/>
        <end position="346"/>
    </location>
</feature>